<feature type="transmembrane region" description="Helical" evidence="1">
    <location>
        <begin position="111"/>
        <end position="138"/>
    </location>
</feature>
<gene>
    <name evidence="2" type="ORF">WJX73_010175</name>
</gene>
<keyword evidence="3" id="KW-1185">Reference proteome</keyword>
<proteinExistence type="predicted"/>
<dbReference type="Proteomes" id="UP001465755">
    <property type="component" value="Unassembled WGS sequence"/>
</dbReference>
<comment type="caution">
    <text evidence="2">The sequence shown here is derived from an EMBL/GenBank/DDBJ whole genome shotgun (WGS) entry which is preliminary data.</text>
</comment>
<accession>A0AAW1PXV9</accession>
<name>A0AAW1PXV9_9CHLO</name>
<dbReference type="EMBL" id="JALJOQ010000005">
    <property type="protein sequence ID" value="KAK9813448.1"/>
    <property type="molecule type" value="Genomic_DNA"/>
</dbReference>
<keyword evidence="1" id="KW-0812">Transmembrane</keyword>
<sequence>MQTLAGAGGAVFAQELHSRRPAGAAALLTSPAAWPAKSFQVRASASAGAADINAEGRSGIAGFSGGVGAAGFAPDAVEAPAPVKAVVTAVLPWWRRWQGTNRRLRQQLSAYGIAGLIAYGFCNTLYYTVAFVVFWVYVVKVPKGLGWTKTAAYFAEVMAFTWTCSQVTKIARAGLALGLAPVVDGALLYVQCRIGLRSRAATAWLFAGIMLTVAGLVFTGLVTIWS</sequence>
<feature type="transmembrane region" description="Helical" evidence="1">
    <location>
        <begin position="202"/>
        <end position="225"/>
    </location>
</feature>
<evidence type="ECO:0000313" key="3">
    <source>
        <dbReference type="Proteomes" id="UP001465755"/>
    </source>
</evidence>
<keyword evidence="1" id="KW-0472">Membrane</keyword>
<evidence type="ECO:0000313" key="2">
    <source>
        <dbReference type="EMBL" id="KAK9813448.1"/>
    </source>
</evidence>
<feature type="transmembrane region" description="Helical" evidence="1">
    <location>
        <begin position="170"/>
        <end position="190"/>
    </location>
</feature>
<dbReference type="AlphaFoldDB" id="A0AAW1PXV9"/>
<dbReference type="PANTHER" id="PTHR34370">
    <property type="entry name" value="OS04G0600100 PROTEIN"/>
    <property type="match status" value="1"/>
</dbReference>
<reference evidence="2 3" key="1">
    <citation type="journal article" date="2024" name="Nat. Commun.">
        <title>Phylogenomics reveals the evolutionary origins of lichenization in chlorophyte algae.</title>
        <authorList>
            <person name="Puginier C."/>
            <person name="Libourel C."/>
            <person name="Otte J."/>
            <person name="Skaloud P."/>
            <person name="Haon M."/>
            <person name="Grisel S."/>
            <person name="Petersen M."/>
            <person name="Berrin J.G."/>
            <person name="Delaux P.M."/>
            <person name="Dal Grande F."/>
            <person name="Keller J."/>
        </authorList>
    </citation>
    <scope>NUCLEOTIDE SEQUENCE [LARGE SCALE GENOMIC DNA]</scope>
    <source>
        <strain evidence="2 3">SAG 2036</strain>
    </source>
</reference>
<organism evidence="2 3">
    <name type="scientific">Symbiochloris irregularis</name>
    <dbReference type="NCBI Taxonomy" id="706552"/>
    <lineage>
        <taxon>Eukaryota</taxon>
        <taxon>Viridiplantae</taxon>
        <taxon>Chlorophyta</taxon>
        <taxon>core chlorophytes</taxon>
        <taxon>Trebouxiophyceae</taxon>
        <taxon>Trebouxiales</taxon>
        <taxon>Trebouxiaceae</taxon>
        <taxon>Symbiochloris</taxon>
    </lineage>
</organism>
<protein>
    <submittedName>
        <fullName evidence="2">Uncharacterized protein</fullName>
    </submittedName>
</protein>
<keyword evidence="1" id="KW-1133">Transmembrane helix</keyword>
<evidence type="ECO:0000256" key="1">
    <source>
        <dbReference type="SAM" id="Phobius"/>
    </source>
</evidence>
<dbReference type="PANTHER" id="PTHR34370:SF2">
    <property type="entry name" value="GAG-POL POLYPROTEIN_RETROTRANSPOSON"/>
    <property type="match status" value="1"/>
</dbReference>